<sequence>MDDRRSMWSSPVLRQLILGCYDTTSTLSCLRGHRELMQLVVAKIIQAWEAHIDQRAGGLMQLGPCMYGSYGLPKELQGTIPKRAIFPAPWNEEESFYVNMMPFIMGDMSSLPPSCQRYSSMIQACLETNNGDEIGRVGYLTIYEGVVEAGACQGPSGLRVELVSGGHCGRTKDSQMRALGFEPYRIYGGTYMASNAILSCRVYNSMIKNAHEVAGHLGDVEHLRWILDKHGEKRYLHHELFWIPAGIPYESVPLQMTQHRQYFRLVTSSLTHWNADHSTPNPLGIQPAAQIVHGEQI</sequence>
<keyword evidence="2" id="KW-1185">Reference proteome</keyword>
<protein>
    <submittedName>
        <fullName evidence="1">Uncharacterized protein</fullName>
    </submittedName>
</protein>
<dbReference type="VEuPathDB" id="FungiDB:AeMF1_003417"/>
<dbReference type="Proteomes" id="UP000481153">
    <property type="component" value="Unassembled WGS sequence"/>
</dbReference>
<reference evidence="1 2" key="1">
    <citation type="submission" date="2019-07" db="EMBL/GenBank/DDBJ databases">
        <title>Genomics analysis of Aphanomyces spp. identifies a new class of oomycete effector associated with host adaptation.</title>
        <authorList>
            <person name="Gaulin E."/>
        </authorList>
    </citation>
    <scope>NUCLEOTIDE SEQUENCE [LARGE SCALE GENOMIC DNA]</scope>
    <source>
        <strain evidence="1 2">ATCC 201684</strain>
    </source>
</reference>
<dbReference type="AlphaFoldDB" id="A0A6G0WQ87"/>
<gene>
    <name evidence="1" type="ORF">Ae201684_012806</name>
</gene>
<proteinExistence type="predicted"/>
<organism evidence="1 2">
    <name type="scientific">Aphanomyces euteiches</name>
    <dbReference type="NCBI Taxonomy" id="100861"/>
    <lineage>
        <taxon>Eukaryota</taxon>
        <taxon>Sar</taxon>
        <taxon>Stramenopiles</taxon>
        <taxon>Oomycota</taxon>
        <taxon>Saprolegniomycetes</taxon>
        <taxon>Saprolegniales</taxon>
        <taxon>Verrucalvaceae</taxon>
        <taxon>Aphanomyces</taxon>
    </lineage>
</organism>
<name>A0A6G0WQ87_9STRA</name>
<accession>A0A6G0WQ87</accession>
<evidence type="ECO:0000313" key="2">
    <source>
        <dbReference type="Proteomes" id="UP000481153"/>
    </source>
</evidence>
<dbReference type="EMBL" id="VJMJ01000163">
    <property type="protein sequence ID" value="KAF0729538.1"/>
    <property type="molecule type" value="Genomic_DNA"/>
</dbReference>
<comment type="caution">
    <text evidence="1">The sequence shown here is derived from an EMBL/GenBank/DDBJ whole genome shotgun (WGS) entry which is preliminary data.</text>
</comment>
<evidence type="ECO:0000313" key="1">
    <source>
        <dbReference type="EMBL" id="KAF0729538.1"/>
    </source>
</evidence>